<dbReference type="PANTHER" id="PTHR47718">
    <property type="entry name" value="OS01G0519700 PROTEIN"/>
    <property type="match status" value="1"/>
</dbReference>
<dbReference type="Pfam" id="PF03101">
    <property type="entry name" value="FAR1"/>
    <property type="match status" value="1"/>
</dbReference>
<dbReference type="InterPro" id="IPR018289">
    <property type="entry name" value="MULE_transposase_dom"/>
</dbReference>
<evidence type="ECO:0000256" key="5">
    <source>
        <dbReference type="SAM" id="MobiDB-lite"/>
    </source>
</evidence>
<dbReference type="InterPro" id="IPR004330">
    <property type="entry name" value="FAR1_DNA_bnd_dom"/>
</dbReference>
<keyword evidence="1" id="KW-0479">Metal-binding</keyword>
<evidence type="ECO:0000256" key="2">
    <source>
        <dbReference type="ARBA" id="ARBA00022771"/>
    </source>
</evidence>
<dbReference type="AlphaFoldDB" id="A0A2K3MU72"/>
<evidence type="ECO:0000259" key="6">
    <source>
        <dbReference type="PROSITE" id="PS50966"/>
    </source>
</evidence>
<protein>
    <submittedName>
        <fullName evidence="7">Protein FAR1-related sequence 5-like</fullName>
    </submittedName>
</protein>
<sequence>MKGENRFEGYNVGISVNGLEDMGGVNFKMITEDDMKKYHFPNLEVAFTFYNWYARMNGFSARKSKVRRNKHKEVVQQNFVCYRQGFREDRFQNNKIRKREARADTRCGCEANCVVHVDNHNQRWYIRYINNVHNHNFVEQEFISFLSGHRGMDDDDILQMHSFRKSGIRTSQIFGSFAGQAGGYQNLTFSVQNMYNEVDKERRSKGTDSRAALSYLRSLKNDDPTLFWKHTVDKEGRLEHLFWCDGRSQIDYKLFGDVLAFDATYKKNRYLCPVVVFSGVNHHNQTIVFGIAIVANEIEDTYVWLLETFLEAMQGKMPISVITDGDLAMRNAIRRVFPKAHHRLCAWHLARNATCNVKNPRFTALFKKCMLFDYEIVDFERKWNEMVKECGVEDNPWVLDMYEKKDMWATAHIRGKFFGGFRTTSRCEGLHAKIGQFVNYRNNLTEFLQHFNQCSEYLRFKELEADFSSMHGDRVLQTEFHKLEKSASKLYTKNMFFLFRSILQRSSVVKVISCKQTATCYIYIVTKYCKSGSEWHVSYWPSSMEIKCSCLRMESIGIPCDHIISVMVYLNMVELPKCLVLERWTQNAKDSINYSSQEQSNGWDSMTVCRYKSLNQRCRDVNSFVCKFPEAYAETLELLNGHYARVKQKYGLQPDEGIVLEDRNDRFLQNPLKANTKGRGRRGSTKHQIKRKRRRGHCGLCGIVGHNKQTCTGLTNRRKQLDESGSTDNDDDDDDDDDDDNDDDYRGPNH</sequence>
<feature type="compositionally biased region" description="Basic residues" evidence="5">
    <location>
        <begin position="676"/>
        <end position="694"/>
    </location>
</feature>
<dbReference type="Proteomes" id="UP000236291">
    <property type="component" value="Unassembled WGS sequence"/>
</dbReference>
<gene>
    <name evidence="7" type="ORF">L195_g017447</name>
</gene>
<keyword evidence="2 4" id="KW-0863">Zinc-finger</keyword>
<dbReference type="InterPro" id="IPR007527">
    <property type="entry name" value="Znf_SWIM"/>
</dbReference>
<name>A0A2K3MU72_TRIPR</name>
<evidence type="ECO:0000313" key="7">
    <source>
        <dbReference type="EMBL" id="PNX94274.1"/>
    </source>
</evidence>
<dbReference type="ExpressionAtlas" id="A0A2K3MU72">
    <property type="expression patterns" value="baseline"/>
</dbReference>
<dbReference type="SMART" id="SM00575">
    <property type="entry name" value="ZnF_PMZ"/>
    <property type="match status" value="1"/>
</dbReference>
<dbReference type="Pfam" id="PF04434">
    <property type="entry name" value="SWIM"/>
    <property type="match status" value="1"/>
</dbReference>
<accession>A0A2K3MU72</accession>
<feature type="region of interest" description="Disordered" evidence="5">
    <location>
        <begin position="673"/>
        <end position="694"/>
    </location>
</feature>
<evidence type="ECO:0000256" key="4">
    <source>
        <dbReference type="PROSITE-ProRule" id="PRU00325"/>
    </source>
</evidence>
<keyword evidence="3" id="KW-0862">Zinc</keyword>
<comment type="caution">
    <text evidence="7">The sequence shown here is derived from an EMBL/GenBank/DDBJ whole genome shotgun (WGS) entry which is preliminary data.</text>
</comment>
<dbReference type="EMBL" id="ASHM01012321">
    <property type="protein sequence ID" value="PNX94274.1"/>
    <property type="molecule type" value="Genomic_DNA"/>
</dbReference>
<dbReference type="PROSITE" id="PS50966">
    <property type="entry name" value="ZF_SWIM"/>
    <property type="match status" value="1"/>
</dbReference>
<dbReference type="InterPro" id="IPR006564">
    <property type="entry name" value="Znf_PMZ"/>
</dbReference>
<dbReference type="Pfam" id="PF10551">
    <property type="entry name" value="MULE"/>
    <property type="match status" value="1"/>
</dbReference>
<dbReference type="PANTHER" id="PTHR47718:SF15">
    <property type="entry name" value="PROTEIN FAR1-RELATED SEQUENCE 5-LIKE"/>
    <property type="match status" value="1"/>
</dbReference>
<feature type="region of interest" description="Disordered" evidence="5">
    <location>
        <begin position="715"/>
        <end position="750"/>
    </location>
</feature>
<proteinExistence type="predicted"/>
<feature type="compositionally biased region" description="Acidic residues" evidence="5">
    <location>
        <begin position="728"/>
        <end position="743"/>
    </location>
</feature>
<organism evidence="7 8">
    <name type="scientific">Trifolium pratense</name>
    <name type="common">Red clover</name>
    <dbReference type="NCBI Taxonomy" id="57577"/>
    <lineage>
        <taxon>Eukaryota</taxon>
        <taxon>Viridiplantae</taxon>
        <taxon>Streptophyta</taxon>
        <taxon>Embryophyta</taxon>
        <taxon>Tracheophyta</taxon>
        <taxon>Spermatophyta</taxon>
        <taxon>Magnoliopsida</taxon>
        <taxon>eudicotyledons</taxon>
        <taxon>Gunneridae</taxon>
        <taxon>Pentapetalae</taxon>
        <taxon>rosids</taxon>
        <taxon>fabids</taxon>
        <taxon>Fabales</taxon>
        <taxon>Fabaceae</taxon>
        <taxon>Papilionoideae</taxon>
        <taxon>50 kb inversion clade</taxon>
        <taxon>NPAAA clade</taxon>
        <taxon>Hologalegina</taxon>
        <taxon>IRL clade</taxon>
        <taxon>Trifolieae</taxon>
        <taxon>Trifolium</taxon>
    </lineage>
</organism>
<dbReference type="GO" id="GO:0008270">
    <property type="term" value="F:zinc ion binding"/>
    <property type="evidence" value="ECO:0007669"/>
    <property type="project" value="UniProtKB-KW"/>
</dbReference>
<dbReference type="STRING" id="57577.A0A2K3MU72"/>
<feature type="domain" description="SWIM-type" evidence="6">
    <location>
        <begin position="535"/>
        <end position="571"/>
    </location>
</feature>
<reference evidence="7 8" key="1">
    <citation type="journal article" date="2014" name="Am. J. Bot.">
        <title>Genome assembly and annotation for red clover (Trifolium pratense; Fabaceae).</title>
        <authorList>
            <person name="Istvanek J."/>
            <person name="Jaros M."/>
            <person name="Krenek A."/>
            <person name="Repkova J."/>
        </authorList>
    </citation>
    <scope>NUCLEOTIDE SEQUENCE [LARGE SCALE GENOMIC DNA]</scope>
    <source>
        <strain evidence="8">cv. Tatra</strain>
        <tissue evidence="7">Young leaves</tissue>
    </source>
</reference>
<evidence type="ECO:0000256" key="1">
    <source>
        <dbReference type="ARBA" id="ARBA00022723"/>
    </source>
</evidence>
<evidence type="ECO:0000313" key="8">
    <source>
        <dbReference type="Proteomes" id="UP000236291"/>
    </source>
</evidence>
<reference evidence="7 8" key="2">
    <citation type="journal article" date="2017" name="Front. Plant Sci.">
        <title>Gene Classification and Mining of Molecular Markers Useful in Red Clover (Trifolium pratense) Breeding.</title>
        <authorList>
            <person name="Istvanek J."/>
            <person name="Dluhosova J."/>
            <person name="Dluhos P."/>
            <person name="Patkova L."/>
            <person name="Nedelnik J."/>
            <person name="Repkova J."/>
        </authorList>
    </citation>
    <scope>NUCLEOTIDE SEQUENCE [LARGE SCALE GENOMIC DNA]</scope>
    <source>
        <strain evidence="8">cv. Tatra</strain>
        <tissue evidence="7">Young leaves</tissue>
    </source>
</reference>
<evidence type="ECO:0000256" key="3">
    <source>
        <dbReference type="ARBA" id="ARBA00022833"/>
    </source>
</evidence>